<dbReference type="Pfam" id="PF00121">
    <property type="entry name" value="TIM"/>
    <property type="match status" value="1"/>
</dbReference>
<dbReference type="PROSITE" id="PS51440">
    <property type="entry name" value="TIM_2"/>
    <property type="match status" value="1"/>
</dbReference>
<comment type="catalytic activity">
    <reaction evidence="6 7">
        <text>D-glyceraldehyde 3-phosphate = dihydroxyacetone phosphate</text>
        <dbReference type="Rhea" id="RHEA:18585"/>
        <dbReference type="ChEBI" id="CHEBI:57642"/>
        <dbReference type="ChEBI" id="CHEBI:59776"/>
        <dbReference type="EC" id="5.3.1.1"/>
    </reaction>
</comment>
<evidence type="ECO:0000313" key="8">
    <source>
        <dbReference type="EMBL" id="PRQ07230.1"/>
    </source>
</evidence>
<dbReference type="PROSITE" id="PS00171">
    <property type="entry name" value="TIM_1"/>
    <property type="match status" value="1"/>
</dbReference>
<evidence type="ECO:0000256" key="4">
    <source>
        <dbReference type="ARBA" id="ARBA00023152"/>
    </source>
</evidence>
<keyword evidence="2 6" id="KW-0312">Gluconeogenesis</keyword>
<feature type="active site" description="Proton acceptor" evidence="6">
    <location>
        <position position="175"/>
    </location>
</feature>
<accession>A0A2S9YQ72</accession>
<proteinExistence type="inferred from homology"/>
<evidence type="ECO:0000256" key="6">
    <source>
        <dbReference type="HAMAP-Rule" id="MF_00147"/>
    </source>
</evidence>
<dbReference type="UniPathway" id="UPA00109">
    <property type="reaction ID" value="UER00189"/>
</dbReference>
<feature type="binding site" evidence="6">
    <location>
        <position position="219"/>
    </location>
    <ligand>
        <name>substrate</name>
    </ligand>
</feature>
<evidence type="ECO:0000256" key="5">
    <source>
        <dbReference type="ARBA" id="ARBA00023235"/>
    </source>
</evidence>
<protein>
    <recommendedName>
        <fullName evidence="6 7">Triosephosphate isomerase</fullName>
        <shortName evidence="6">TIM</shortName>
        <shortName evidence="6">TPI</shortName>
        <ecNumber evidence="6 7">5.3.1.1</ecNumber>
    </recommendedName>
    <alternativeName>
        <fullName evidence="6">Triose-phosphate isomerase</fullName>
    </alternativeName>
</protein>
<evidence type="ECO:0000256" key="7">
    <source>
        <dbReference type="RuleBase" id="RU363013"/>
    </source>
</evidence>
<dbReference type="GO" id="GO:0019563">
    <property type="term" value="P:glycerol catabolic process"/>
    <property type="evidence" value="ECO:0007669"/>
    <property type="project" value="TreeGrafter"/>
</dbReference>
<dbReference type="GO" id="GO:0004807">
    <property type="term" value="F:triose-phosphate isomerase activity"/>
    <property type="evidence" value="ECO:0007669"/>
    <property type="project" value="UniProtKB-UniRule"/>
</dbReference>
<dbReference type="GO" id="GO:0006094">
    <property type="term" value="P:gluconeogenesis"/>
    <property type="evidence" value="ECO:0007669"/>
    <property type="project" value="UniProtKB-UniRule"/>
</dbReference>
<dbReference type="PANTHER" id="PTHR21139">
    <property type="entry name" value="TRIOSEPHOSPHATE ISOMERASE"/>
    <property type="match status" value="1"/>
</dbReference>
<dbReference type="GO" id="GO:0005829">
    <property type="term" value="C:cytosol"/>
    <property type="evidence" value="ECO:0007669"/>
    <property type="project" value="TreeGrafter"/>
</dbReference>
<keyword evidence="4 6" id="KW-0324">Glycolysis</keyword>
<comment type="similarity">
    <text evidence="1 6 7">Belongs to the triosephosphate isomerase family.</text>
</comment>
<dbReference type="Proteomes" id="UP000238823">
    <property type="component" value="Unassembled WGS sequence"/>
</dbReference>
<evidence type="ECO:0000256" key="1">
    <source>
        <dbReference type="ARBA" id="ARBA00007422"/>
    </source>
</evidence>
<dbReference type="OrthoDB" id="9809429at2"/>
<dbReference type="SUPFAM" id="SSF51351">
    <property type="entry name" value="Triosephosphate isomerase (TIM)"/>
    <property type="match status" value="1"/>
</dbReference>
<evidence type="ECO:0000256" key="3">
    <source>
        <dbReference type="ARBA" id="ARBA00022490"/>
    </source>
</evidence>
<dbReference type="HAMAP" id="MF_00147_B">
    <property type="entry name" value="TIM_B"/>
    <property type="match status" value="1"/>
</dbReference>
<sequence>MSRTIWVLGNWKQNLLREPSASLAKAIADGLPDALGGSSGVRVGIAPTYLALDSVAPHTGDGRAAPRLLAQDVGAQEAGAFTGEVGPAMLREARVQAAIVGHSERRAHFGDHDQLVAAKLQAALAGGLDVVLCVGERLEQRDAGEHEAVVISQLSAALSGLAPELDPGRVTVAYEPVWAIGTGRTASPAQASEMHAAIRRWLDTAGLQGADRSLLYGGSVKPDNAAELLAAGEIDGFLVGGASLDARSFLDIVTSASNHARSSQAR</sequence>
<dbReference type="InterPro" id="IPR022896">
    <property type="entry name" value="TrioseP_Isoase_bac/euk"/>
</dbReference>
<evidence type="ECO:0000256" key="2">
    <source>
        <dbReference type="ARBA" id="ARBA00022432"/>
    </source>
</evidence>
<reference evidence="8 9" key="1">
    <citation type="submission" date="2018-03" db="EMBL/GenBank/DDBJ databases">
        <title>Draft Genome Sequences of the Obligatory Marine Myxobacteria Enhygromyxa salina SWB007.</title>
        <authorList>
            <person name="Poehlein A."/>
            <person name="Moghaddam J.A."/>
            <person name="Harms H."/>
            <person name="Alanjari M."/>
            <person name="Koenig G.M."/>
            <person name="Daniel R."/>
            <person name="Schaeberle T.F."/>
        </authorList>
    </citation>
    <scope>NUCLEOTIDE SEQUENCE [LARGE SCALE GENOMIC DNA]</scope>
    <source>
        <strain evidence="8 9">SWB007</strain>
    </source>
</reference>
<gene>
    <name evidence="6 8" type="primary">tpiA</name>
    <name evidence="8" type="ORF">ENSA7_29370</name>
</gene>
<feature type="binding site" evidence="6">
    <location>
        <position position="181"/>
    </location>
    <ligand>
        <name>substrate</name>
    </ligand>
</feature>
<dbReference type="RefSeq" id="WP_106089943.1">
    <property type="nucleotide sequence ID" value="NZ_PVNL01000057.1"/>
</dbReference>
<dbReference type="EMBL" id="PVNL01000057">
    <property type="protein sequence ID" value="PRQ07230.1"/>
    <property type="molecule type" value="Genomic_DNA"/>
</dbReference>
<keyword evidence="3 6" id="KW-0963">Cytoplasm</keyword>
<comment type="pathway">
    <text evidence="6 7">Carbohydrate biosynthesis; gluconeogenesis.</text>
</comment>
<name>A0A2S9YQ72_9BACT</name>
<evidence type="ECO:0000313" key="9">
    <source>
        <dbReference type="Proteomes" id="UP000238823"/>
    </source>
</evidence>
<dbReference type="UniPathway" id="UPA00138"/>
<dbReference type="InterPro" id="IPR035990">
    <property type="entry name" value="TIM_sf"/>
</dbReference>
<feature type="active site" description="Electrophile" evidence="6">
    <location>
        <position position="102"/>
    </location>
</feature>
<dbReference type="PANTHER" id="PTHR21139:SF42">
    <property type="entry name" value="TRIOSEPHOSPHATE ISOMERASE"/>
    <property type="match status" value="1"/>
</dbReference>
<dbReference type="AlphaFoldDB" id="A0A2S9YQ72"/>
<dbReference type="GO" id="GO:0046166">
    <property type="term" value="P:glyceraldehyde-3-phosphate biosynthetic process"/>
    <property type="evidence" value="ECO:0007669"/>
    <property type="project" value="TreeGrafter"/>
</dbReference>
<comment type="function">
    <text evidence="6">Involved in the gluconeogenesis. Catalyzes stereospecifically the conversion of dihydroxyacetone phosphate (DHAP) to D-glyceraldehyde-3-phosphate (G3P).</text>
</comment>
<comment type="caution">
    <text evidence="8">The sequence shown here is derived from an EMBL/GenBank/DDBJ whole genome shotgun (WGS) entry which is preliminary data.</text>
</comment>
<comment type="pathway">
    <text evidence="6 7">Carbohydrate degradation; glycolysis; D-glyceraldehyde 3-phosphate from glycerone phosphate: step 1/1.</text>
</comment>
<comment type="subunit">
    <text evidence="6 7">Homodimer.</text>
</comment>
<dbReference type="NCBIfam" id="TIGR00419">
    <property type="entry name" value="tim"/>
    <property type="match status" value="1"/>
</dbReference>
<dbReference type="Gene3D" id="3.20.20.70">
    <property type="entry name" value="Aldolase class I"/>
    <property type="match status" value="1"/>
</dbReference>
<organism evidence="8 9">
    <name type="scientific">Enhygromyxa salina</name>
    <dbReference type="NCBI Taxonomy" id="215803"/>
    <lineage>
        <taxon>Bacteria</taxon>
        <taxon>Pseudomonadati</taxon>
        <taxon>Myxococcota</taxon>
        <taxon>Polyangia</taxon>
        <taxon>Nannocystales</taxon>
        <taxon>Nannocystaceae</taxon>
        <taxon>Enhygromyxa</taxon>
    </lineage>
</organism>
<dbReference type="InterPro" id="IPR013785">
    <property type="entry name" value="Aldolase_TIM"/>
</dbReference>
<dbReference type="CDD" id="cd00311">
    <property type="entry name" value="TIM"/>
    <property type="match status" value="1"/>
</dbReference>
<keyword evidence="5 6" id="KW-0413">Isomerase</keyword>
<dbReference type="InterPro" id="IPR000652">
    <property type="entry name" value="Triosephosphate_isomerase"/>
</dbReference>
<dbReference type="GO" id="GO:0006096">
    <property type="term" value="P:glycolytic process"/>
    <property type="evidence" value="ECO:0007669"/>
    <property type="project" value="UniProtKB-UniRule"/>
</dbReference>
<dbReference type="EC" id="5.3.1.1" evidence="6 7"/>
<comment type="subcellular location">
    <subcellularLocation>
        <location evidence="6 7">Cytoplasm</location>
    </subcellularLocation>
</comment>
<dbReference type="InterPro" id="IPR020861">
    <property type="entry name" value="Triosephosphate_isomerase_AS"/>
</dbReference>
<feature type="binding site" evidence="6">
    <location>
        <begin position="240"/>
        <end position="241"/>
    </location>
    <ligand>
        <name>substrate</name>
    </ligand>
</feature>
<feature type="binding site" evidence="6">
    <location>
        <begin position="10"/>
        <end position="12"/>
    </location>
    <ligand>
        <name>substrate</name>
    </ligand>
</feature>